<dbReference type="PANTHER" id="PTHR30157">
    <property type="entry name" value="FERRIC REDUCTASE, NADPH-DEPENDENT"/>
    <property type="match status" value="1"/>
</dbReference>
<comment type="similarity">
    <text evidence="1">Belongs to the SIP oxidoreductase family.</text>
</comment>
<dbReference type="GO" id="GO:0016491">
    <property type="term" value="F:oxidoreductase activity"/>
    <property type="evidence" value="ECO:0007669"/>
    <property type="project" value="InterPro"/>
</dbReference>
<dbReference type="AlphaFoldDB" id="A0A316JAI1"/>
<proteinExistence type="inferred from homology"/>
<protein>
    <submittedName>
        <fullName evidence="3">Siderophore-interacting protein</fullName>
    </submittedName>
</protein>
<comment type="caution">
    <text evidence="3">The sequence shown here is derived from an EMBL/GenBank/DDBJ whole genome shotgun (WGS) entry which is preliminary data.</text>
</comment>
<dbReference type="InterPro" id="IPR017927">
    <property type="entry name" value="FAD-bd_FR_type"/>
</dbReference>
<feature type="domain" description="FAD-binding FR-type" evidence="2">
    <location>
        <begin position="114"/>
        <end position="239"/>
    </location>
</feature>
<gene>
    <name evidence="3" type="ORF">DKP76_04440</name>
</gene>
<reference evidence="3 4" key="1">
    <citation type="submission" date="2018-05" db="EMBL/GenBank/DDBJ databases">
        <title>Comparative genomic sequence analysis between strain HN4 and CCM 8460T (Falsochrobactrum ovis) will provide more evidence to prove that HN4 is a new species of Falsochrobactrum.</title>
        <authorList>
            <person name="Lyu W."/>
            <person name="Sun L."/>
            <person name="Yao L."/>
        </authorList>
    </citation>
    <scope>NUCLEOTIDE SEQUENCE [LARGE SCALE GENOMIC DNA]</scope>
    <source>
        <strain evidence="3 4">HN4</strain>
    </source>
</reference>
<dbReference type="Gene3D" id="3.40.50.80">
    <property type="entry name" value="Nucleotide-binding domain of ferredoxin-NADP reductase (FNR) module"/>
    <property type="match status" value="1"/>
</dbReference>
<dbReference type="Pfam" id="PF08021">
    <property type="entry name" value="FAD_binding_9"/>
    <property type="match status" value="1"/>
</dbReference>
<dbReference type="Proteomes" id="UP000245865">
    <property type="component" value="Unassembled WGS sequence"/>
</dbReference>
<dbReference type="EMBL" id="QGDB01000002">
    <property type="protein sequence ID" value="PWL18356.1"/>
    <property type="molecule type" value="Genomic_DNA"/>
</dbReference>
<dbReference type="InterPro" id="IPR039261">
    <property type="entry name" value="FNR_nucleotide-bd"/>
</dbReference>
<dbReference type="InterPro" id="IPR039374">
    <property type="entry name" value="SIP_fam"/>
</dbReference>
<evidence type="ECO:0000313" key="4">
    <source>
        <dbReference type="Proteomes" id="UP000245865"/>
    </source>
</evidence>
<dbReference type="InterPro" id="IPR017938">
    <property type="entry name" value="Riboflavin_synthase-like_b-brl"/>
</dbReference>
<dbReference type="InterPro" id="IPR007037">
    <property type="entry name" value="SIP_rossman_dom"/>
</dbReference>
<organism evidence="3 4">
    <name type="scientific">Falsochrobactrum shanghaiense</name>
    <dbReference type="NCBI Taxonomy" id="2201899"/>
    <lineage>
        <taxon>Bacteria</taxon>
        <taxon>Pseudomonadati</taxon>
        <taxon>Pseudomonadota</taxon>
        <taxon>Alphaproteobacteria</taxon>
        <taxon>Hyphomicrobiales</taxon>
        <taxon>Brucellaceae</taxon>
        <taxon>Falsochrobactrum</taxon>
    </lineage>
</organism>
<accession>A0A316JAI1</accession>
<evidence type="ECO:0000259" key="2">
    <source>
        <dbReference type="PROSITE" id="PS51384"/>
    </source>
</evidence>
<name>A0A316JAI1_9HYPH</name>
<dbReference type="PANTHER" id="PTHR30157:SF0">
    <property type="entry name" value="NADPH-DEPENDENT FERRIC-CHELATE REDUCTASE"/>
    <property type="match status" value="1"/>
</dbReference>
<dbReference type="Gene3D" id="2.40.30.10">
    <property type="entry name" value="Translation factors"/>
    <property type="match status" value="1"/>
</dbReference>
<dbReference type="Pfam" id="PF04954">
    <property type="entry name" value="SIP"/>
    <property type="match status" value="1"/>
</dbReference>
<dbReference type="InterPro" id="IPR013113">
    <property type="entry name" value="SIP_FAD-bd"/>
</dbReference>
<evidence type="ECO:0000256" key="1">
    <source>
        <dbReference type="ARBA" id="ARBA00035644"/>
    </source>
</evidence>
<evidence type="ECO:0000313" key="3">
    <source>
        <dbReference type="EMBL" id="PWL18356.1"/>
    </source>
</evidence>
<dbReference type="CDD" id="cd06193">
    <property type="entry name" value="siderophore_interacting"/>
    <property type="match status" value="1"/>
</dbReference>
<sequence>MSSYIMPDQTSDLLSFAHIHLQRGETYLPSIIDRLNSYDPLYEKRGQSHIFRYAFGQAEIRVEEDGYRVALQAAEGVGLHRLKDLAAVAIKLYTKEEAPEIVWLGDRADEKILPQFRLMRVISADRLTPHMLRVRLSGEDLRRFSMFGAMHVRLLLPTPQVSQPVWPIMGANGLPFWPDEMRKPASRAYTVRNLNLDEGWLEIDFYLHEIEGLACQWAKAARPGDAIGLMGPVGRPLRRARRYIIGADATGLPAVGRMLEEFSSDVTGRVVLAVDSAADIQPLSHPEGVTIDWIVDADARRAADMLTSRLCDMPWPEGEGGFGWFAGEADQARIIRAYWRQTLGKSRDETLVAGYWHKNTVGFMAG</sequence>
<dbReference type="SUPFAM" id="SSF63380">
    <property type="entry name" value="Riboflavin synthase domain-like"/>
    <property type="match status" value="1"/>
</dbReference>
<keyword evidence="4" id="KW-1185">Reference proteome</keyword>
<dbReference type="PROSITE" id="PS51384">
    <property type="entry name" value="FAD_FR"/>
    <property type="match status" value="1"/>
</dbReference>